<gene>
    <name evidence="3" type="ORF">SAMN05421803_103109</name>
</gene>
<evidence type="ECO:0000256" key="1">
    <source>
        <dbReference type="SAM" id="MobiDB-lite"/>
    </source>
</evidence>
<dbReference type="EMBL" id="FQZK01000003">
    <property type="protein sequence ID" value="SHI99771.1"/>
    <property type="molecule type" value="Genomic_DNA"/>
</dbReference>
<protein>
    <submittedName>
        <fullName evidence="3">Uncharacterized protein</fullName>
    </submittedName>
</protein>
<keyword evidence="2" id="KW-1133">Transmembrane helix</keyword>
<evidence type="ECO:0000256" key="2">
    <source>
        <dbReference type="SAM" id="Phobius"/>
    </source>
</evidence>
<feature type="region of interest" description="Disordered" evidence="1">
    <location>
        <begin position="90"/>
        <end position="132"/>
    </location>
</feature>
<feature type="transmembrane region" description="Helical" evidence="2">
    <location>
        <begin position="55"/>
        <end position="81"/>
    </location>
</feature>
<feature type="region of interest" description="Disordered" evidence="1">
    <location>
        <begin position="1"/>
        <end position="55"/>
    </location>
</feature>
<dbReference type="AlphaFoldDB" id="A0A1M6FPX4"/>
<dbReference type="Proteomes" id="UP000184452">
    <property type="component" value="Unassembled WGS sequence"/>
</dbReference>
<accession>A0A1M6FPX4</accession>
<feature type="compositionally biased region" description="Pro residues" evidence="1">
    <location>
        <begin position="115"/>
        <end position="127"/>
    </location>
</feature>
<organism evidence="3 4">
    <name type="scientific">Nocardiopsis flavescens</name>
    <dbReference type="NCBI Taxonomy" id="758803"/>
    <lineage>
        <taxon>Bacteria</taxon>
        <taxon>Bacillati</taxon>
        <taxon>Actinomycetota</taxon>
        <taxon>Actinomycetes</taxon>
        <taxon>Streptosporangiales</taxon>
        <taxon>Nocardiopsidaceae</taxon>
        <taxon>Nocardiopsis</taxon>
    </lineage>
</organism>
<evidence type="ECO:0000313" key="4">
    <source>
        <dbReference type="Proteomes" id="UP000184452"/>
    </source>
</evidence>
<sequence length="251" mass="25837">MNPHPEPGRQQWNLPPEQGRPVQPPPAGPPHRGGPPPGPPAGPPPPPGPPPGGGYGAGLLAVLVVITVLAGGTFLGGGLVVGDRLVSSWAAPEPSPSPSPPAEPPEPEPTDTAPEPEPAPTSGPPEEPTAAPEDLLTADDLVAELRDEYDIESRSNLTPDMCTPEDGEEPAPFQCTSATDTPLVRVIAFPNAGAAALAAVLLQQDLEEGEADAVDVQEACHFVLVWFEEAGTDQAERDEIADFSRGVADCA</sequence>
<feature type="compositionally biased region" description="Pro residues" evidence="1">
    <location>
        <begin position="22"/>
        <end position="52"/>
    </location>
</feature>
<dbReference type="PRINTS" id="PR01217">
    <property type="entry name" value="PRICHEXTENSN"/>
</dbReference>
<evidence type="ECO:0000313" key="3">
    <source>
        <dbReference type="EMBL" id="SHI99771.1"/>
    </source>
</evidence>
<feature type="compositionally biased region" description="Pro residues" evidence="1">
    <location>
        <begin position="93"/>
        <end position="104"/>
    </location>
</feature>
<proteinExistence type="predicted"/>
<reference evidence="3 4" key="1">
    <citation type="submission" date="2016-11" db="EMBL/GenBank/DDBJ databases">
        <authorList>
            <person name="Jaros S."/>
            <person name="Januszkiewicz K."/>
            <person name="Wedrychowicz H."/>
        </authorList>
    </citation>
    <scope>NUCLEOTIDE SEQUENCE [LARGE SCALE GENOMIC DNA]</scope>
    <source>
        <strain evidence="3 4">CGMCC 4.5723</strain>
    </source>
</reference>
<keyword evidence="2" id="KW-0472">Membrane</keyword>
<dbReference type="RefSeq" id="WP_073376723.1">
    <property type="nucleotide sequence ID" value="NZ_FQZK01000003.1"/>
</dbReference>
<keyword evidence="2" id="KW-0812">Transmembrane</keyword>
<keyword evidence="4" id="KW-1185">Reference proteome</keyword>
<name>A0A1M6FPX4_9ACTN</name>